<dbReference type="InterPro" id="IPR005632">
    <property type="entry name" value="Chaperone_Skp"/>
</dbReference>
<dbReference type="InterPro" id="IPR024930">
    <property type="entry name" value="Skp_dom_sf"/>
</dbReference>
<dbReference type="PANTHER" id="PTHR35089">
    <property type="entry name" value="CHAPERONE PROTEIN SKP"/>
    <property type="match status" value="1"/>
</dbReference>
<protein>
    <submittedName>
        <fullName evidence="5">OmpH family outer membrane protein</fullName>
    </submittedName>
</protein>
<dbReference type="SMART" id="SM00935">
    <property type="entry name" value="OmpH"/>
    <property type="match status" value="1"/>
</dbReference>
<evidence type="ECO:0000256" key="1">
    <source>
        <dbReference type="ARBA" id="ARBA00009091"/>
    </source>
</evidence>
<evidence type="ECO:0000256" key="4">
    <source>
        <dbReference type="SAM" id="SignalP"/>
    </source>
</evidence>
<organism evidence="5 6">
    <name type="scientific">Pyxidicoccus parkwayensis</name>
    <dbReference type="NCBI Taxonomy" id="2813578"/>
    <lineage>
        <taxon>Bacteria</taxon>
        <taxon>Pseudomonadati</taxon>
        <taxon>Myxococcota</taxon>
        <taxon>Myxococcia</taxon>
        <taxon>Myxococcales</taxon>
        <taxon>Cystobacterineae</taxon>
        <taxon>Myxococcaceae</taxon>
        <taxon>Pyxidicoccus</taxon>
    </lineage>
</organism>
<feature type="signal peptide" evidence="4">
    <location>
        <begin position="1"/>
        <end position="24"/>
    </location>
</feature>
<dbReference type="SUPFAM" id="SSF111384">
    <property type="entry name" value="OmpH-like"/>
    <property type="match status" value="1"/>
</dbReference>
<dbReference type="RefSeq" id="WP_206726522.1">
    <property type="nucleotide sequence ID" value="NZ_CP071090.1"/>
</dbReference>
<comment type="similarity">
    <text evidence="1">Belongs to the Skp family.</text>
</comment>
<accession>A0ABX7P3D1</accession>
<dbReference type="Gene3D" id="3.30.910.20">
    <property type="entry name" value="Skp domain"/>
    <property type="match status" value="1"/>
</dbReference>
<dbReference type="EMBL" id="CP071090">
    <property type="protein sequence ID" value="QSQ24962.1"/>
    <property type="molecule type" value="Genomic_DNA"/>
</dbReference>
<feature type="region of interest" description="Disordered" evidence="3">
    <location>
        <begin position="66"/>
        <end position="92"/>
    </location>
</feature>
<proteinExistence type="inferred from homology"/>
<keyword evidence="2 4" id="KW-0732">Signal</keyword>
<evidence type="ECO:0000313" key="5">
    <source>
        <dbReference type="EMBL" id="QSQ24962.1"/>
    </source>
</evidence>
<feature type="compositionally biased region" description="Basic and acidic residues" evidence="3">
    <location>
        <begin position="66"/>
        <end position="77"/>
    </location>
</feature>
<gene>
    <name evidence="5" type="ORF">JY651_08490</name>
</gene>
<feature type="chain" id="PRO_5045344340" evidence="4">
    <location>
        <begin position="25"/>
        <end position="191"/>
    </location>
</feature>
<evidence type="ECO:0000256" key="2">
    <source>
        <dbReference type="ARBA" id="ARBA00022729"/>
    </source>
</evidence>
<name>A0ABX7P3D1_9BACT</name>
<sequence>MSLRTTIAAVAAVFSLALPVAASAADLKVAYVDLQRVLLEVDDGKAAKARLQKWLDERQKEIDKEQEALRKEKETLDKQASAMSPDTKAQKDAELQRKVMVLAQKWEKSRAEAASKERQEMEPIVSKIDQVIAGLAERDDLSFVLEKRDSGIVFARSQYDISNEVIRAYNGQKKPAAPAAKDAPTKDAPKK</sequence>
<dbReference type="Pfam" id="PF03938">
    <property type="entry name" value="OmpH"/>
    <property type="match status" value="1"/>
</dbReference>
<dbReference type="Proteomes" id="UP000662747">
    <property type="component" value="Chromosome"/>
</dbReference>
<evidence type="ECO:0000313" key="6">
    <source>
        <dbReference type="Proteomes" id="UP000662747"/>
    </source>
</evidence>
<reference evidence="5 6" key="1">
    <citation type="submission" date="2021-02" db="EMBL/GenBank/DDBJ databases">
        <title>De Novo genome assembly of isolated myxobacteria.</title>
        <authorList>
            <person name="Stevens D.C."/>
        </authorList>
    </citation>
    <scope>NUCLEOTIDE SEQUENCE [LARGE SCALE GENOMIC DNA]</scope>
    <source>
        <strain evidence="6">SCPEA02</strain>
    </source>
</reference>
<evidence type="ECO:0000256" key="3">
    <source>
        <dbReference type="SAM" id="MobiDB-lite"/>
    </source>
</evidence>
<keyword evidence="6" id="KW-1185">Reference proteome</keyword>
<feature type="compositionally biased region" description="Low complexity" evidence="3">
    <location>
        <begin position="173"/>
        <end position="182"/>
    </location>
</feature>
<feature type="region of interest" description="Disordered" evidence="3">
    <location>
        <begin position="170"/>
        <end position="191"/>
    </location>
</feature>
<dbReference type="PANTHER" id="PTHR35089:SF1">
    <property type="entry name" value="CHAPERONE PROTEIN SKP"/>
    <property type="match status" value="1"/>
</dbReference>